<dbReference type="PANTHER" id="PTHR13504">
    <property type="entry name" value="FIDO DOMAIN-CONTAINING PROTEIN DDB_G0283145"/>
    <property type="match status" value="1"/>
</dbReference>
<dbReference type="Pfam" id="PF13784">
    <property type="entry name" value="Fic_N"/>
    <property type="match status" value="1"/>
</dbReference>
<reference evidence="2 3" key="1">
    <citation type="journal article" date="2020" name="ISME J.">
        <title>Enrichment and physiological characterization of a novel comammox Nitrospira indicates ammonium inhibition of complete nitrification.</title>
        <authorList>
            <person name="Sakoula D."/>
            <person name="Koch H."/>
            <person name="Frank J."/>
            <person name="Jetten M.S.M."/>
            <person name="van Kessel M.A.H.J."/>
            <person name="Lucker S."/>
        </authorList>
    </citation>
    <scope>NUCLEOTIDE SEQUENCE [LARGE SCALE GENOMIC DNA]</scope>
    <source>
        <strain evidence="2">Comreactor17</strain>
    </source>
</reference>
<dbReference type="AlphaFoldDB" id="A0A7S8FBA9"/>
<gene>
    <name evidence="2" type="ORF">Nkreftii_000467</name>
</gene>
<dbReference type="PANTHER" id="PTHR13504:SF38">
    <property type="entry name" value="FIDO DOMAIN-CONTAINING PROTEIN"/>
    <property type="match status" value="1"/>
</dbReference>
<dbReference type="InterPro" id="IPR040198">
    <property type="entry name" value="Fido_containing"/>
</dbReference>
<dbReference type="SUPFAM" id="SSF140931">
    <property type="entry name" value="Fic-like"/>
    <property type="match status" value="1"/>
</dbReference>
<dbReference type="EMBL" id="CP047423">
    <property type="protein sequence ID" value="QPD02693.1"/>
    <property type="molecule type" value="Genomic_DNA"/>
</dbReference>
<dbReference type="Gene3D" id="1.10.3290.10">
    <property type="entry name" value="Fido-like domain"/>
    <property type="match status" value="1"/>
</dbReference>
<dbReference type="InterPro" id="IPR025758">
    <property type="entry name" value="Fic/DOC_N"/>
</dbReference>
<sequence length="159" mass="17849">MDPKDFHAPSAGKVIRTPTGYTAFIPAKLPPTLTYDAQFVLSLSRADAALSELSGLSRYLPNPHFLIAPYVRREAVLSSRIEGTRASLSDLLIDEMEDPKQRTEDHDVQEVRNYVAAMEHGLERLQKFPLSLRLVREIHGRLMKGVRGAHATPGEFRRS</sequence>
<dbReference type="KEGG" id="nkf:Nkreftii_000467"/>
<accession>A0A7S8FBA9</accession>
<evidence type="ECO:0000313" key="2">
    <source>
        <dbReference type="EMBL" id="QPD02693.1"/>
    </source>
</evidence>
<name>A0A7S8FBA9_9BACT</name>
<proteinExistence type="predicted"/>
<feature type="domain" description="Fic/DOC N-terminal" evidence="1">
    <location>
        <begin position="42"/>
        <end position="123"/>
    </location>
</feature>
<organism evidence="2 3">
    <name type="scientific">Candidatus Nitrospira kreftii</name>
    <dbReference type="NCBI Taxonomy" id="2652173"/>
    <lineage>
        <taxon>Bacteria</taxon>
        <taxon>Pseudomonadati</taxon>
        <taxon>Nitrospirota</taxon>
        <taxon>Nitrospiria</taxon>
        <taxon>Nitrospirales</taxon>
        <taxon>Nitrospiraceae</taxon>
        <taxon>Nitrospira</taxon>
    </lineage>
</organism>
<dbReference type="InterPro" id="IPR036597">
    <property type="entry name" value="Fido-like_dom_sf"/>
</dbReference>
<evidence type="ECO:0000259" key="1">
    <source>
        <dbReference type="Pfam" id="PF13784"/>
    </source>
</evidence>
<evidence type="ECO:0000313" key="3">
    <source>
        <dbReference type="Proteomes" id="UP000593737"/>
    </source>
</evidence>
<dbReference type="Proteomes" id="UP000593737">
    <property type="component" value="Chromosome"/>
</dbReference>
<protein>
    <recommendedName>
        <fullName evidence="1">Fic/DOC N-terminal domain-containing protein</fullName>
    </recommendedName>
</protein>